<dbReference type="EMBL" id="BMFC01000010">
    <property type="protein sequence ID" value="GGC14217.1"/>
    <property type="molecule type" value="Genomic_DNA"/>
</dbReference>
<dbReference type="Gene3D" id="3.40.630.10">
    <property type="entry name" value="Zn peptidases"/>
    <property type="match status" value="1"/>
</dbReference>
<dbReference type="InterPro" id="IPR053138">
    <property type="entry name" value="N-alpha-Ac-DABA_deacetylase"/>
</dbReference>
<evidence type="ECO:0000313" key="7">
    <source>
        <dbReference type="Proteomes" id="UP000645462"/>
    </source>
</evidence>
<dbReference type="InterPro" id="IPR055438">
    <property type="entry name" value="AstE_AspA_cat"/>
</dbReference>
<accession>A0ABQ1L2N9</accession>
<reference evidence="7" key="1">
    <citation type="journal article" date="2019" name="Int. J. Syst. Evol. Microbiol.">
        <title>The Global Catalogue of Microorganisms (GCM) 10K type strain sequencing project: providing services to taxonomists for standard genome sequencing and annotation.</title>
        <authorList>
            <consortium name="The Broad Institute Genomics Platform"/>
            <consortium name="The Broad Institute Genome Sequencing Center for Infectious Disease"/>
            <person name="Wu L."/>
            <person name="Ma J."/>
        </authorList>
    </citation>
    <scope>NUCLEOTIDE SEQUENCE [LARGE SCALE GENOMIC DNA]</scope>
    <source>
        <strain evidence="7">CGMCC 1.12478</strain>
    </source>
</reference>
<sequence>MSKASRISLTIDLSQPGRHVGDAMLRWSDNTNPLGYHPIPVVSVKGADGPVLLMTGGTHGDEFEGPAAIMRVIGALDAASLRGQVIAFPALNMPAFAASSRVSPLDGGNLNRAFPGDRDGNPTAMIAQFLESDILPRCDAAIDLHSGGKASFFQPCALPTHTADGGLAARNMDLAQVFGLPLIWRLGAHNDNRSVNAAAERAGVPMIATELGGGGGVAPAITDQAEAGILNILRHLGMIDGDVTRAKAPRVVEIRDPGASLYATSEGLFDRALGAGENVKAGDFAGWFHHVTEPERASVRLTVPRDGMILAHTNRGFVKRGEMLLLVVQDVDQAL</sequence>
<gene>
    <name evidence="6" type="ORF">GCM10011363_33430</name>
</gene>
<dbReference type="CDD" id="cd06252">
    <property type="entry name" value="M14_ASTE_ASPA-like"/>
    <property type="match status" value="1"/>
</dbReference>
<feature type="domain" description="Succinylglutamate desuccinylase/Aspartoacylase catalytic" evidence="5">
    <location>
        <begin position="49"/>
        <end position="236"/>
    </location>
</feature>
<evidence type="ECO:0000256" key="4">
    <source>
        <dbReference type="ARBA" id="ARBA00022833"/>
    </source>
</evidence>
<keyword evidence="3" id="KW-0378">Hydrolase</keyword>
<dbReference type="PIRSF" id="PIRSF039012">
    <property type="entry name" value="ASP"/>
    <property type="match status" value="1"/>
</dbReference>
<name>A0ABQ1L2N9_9RHOB</name>
<evidence type="ECO:0000256" key="1">
    <source>
        <dbReference type="ARBA" id="ARBA00001947"/>
    </source>
</evidence>
<evidence type="ECO:0000256" key="3">
    <source>
        <dbReference type="ARBA" id="ARBA00022801"/>
    </source>
</evidence>
<dbReference type="PANTHER" id="PTHR37326">
    <property type="entry name" value="BLL3975 PROTEIN"/>
    <property type="match status" value="1"/>
</dbReference>
<dbReference type="SUPFAM" id="SSF53187">
    <property type="entry name" value="Zn-dependent exopeptidases"/>
    <property type="match status" value="1"/>
</dbReference>
<proteinExistence type="predicted"/>
<dbReference type="Pfam" id="PF24827">
    <property type="entry name" value="AstE_AspA_cat"/>
    <property type="match status" value="1"/>
</dbReference>
<dbReference type="RefSeq" id="WP_188483188.1">
    <property type="nucleotide sequence ID" value="NZ_BMFC01000010.1"/>
</dbReference>
<organism evidence="6 7">
    <name type="scientific">Marivita lacus</name>
    <dbReference type="NCBI Taxonomy" id="1323742"/>
    <lineage>
        <taxon>Bacteria</taxon>
        <taxon>Pseudomonadati</taxon>
        <taxon>Pseudomonadota</taxon>
        <taxon>Alphaproteobacteria</taxon>
        <taxon>Rhodobacterales</taxon>
        <taxon>Roseobacteraceae</taxon>
        <taxon>Marivita</taxon>
    </lineage>
</organism>
<protein>
    <submittedName>
        <fullName evidence="6">Succinylglutamate desuccinylase/aspartoacylase</fullName>
    </submittedName>
</protein>
<keyword evidence="2" id="KW-0479">Metal-binding</keyword>
<comment type="caution">
    <text evidence="6">The sequence shown here is derived from an EMBL/GenBank/DDBJ whole genome shotgun (WGS) entry which is preliminary data.</text>
</comment>
<evidence type="ECO:0000313" key="6">
    <source>
        <dbReference type="EMBL" id="GGC14217.1"/>
    </source>
</evidence>
<keyword evidence="7" id="KW-1185">Reference proteome</keyword>
<comment type="cofactor">
    <cofactor evidence="1">
        <name>Zn(2+)</name>
        <dbReference type="ChEBI" id="CHEBI:29105"/>
    </cofactor>
</comment>
<dbReference type="PANTHER" id="PTHR37326:SF1">
    <property type="entry name" value="BLL3975 PROTEIN"/>
    <property type="match status" value="1"/>
</dbReference>
<dbReference type="Proteomes" id="UP000645462">
    <property type="component" value="Unassembled WGS sequence"/>
</dbReference>
<evidence type="ECO:0000256" key="2">
    <source>
        <dbReference type="ARBA" id="ARBA00022723"/>
    </source>
</evidence>
<keyword evidence="4" id="KW-0862">Zinc</keyword>
<dbReference type="InterPro" id="IPR043795">
    <property type="entry name" value="N-alpha-Ac-DABA-like"/>
</dbReference>
<evidence type="ECO:0000259" key="5">
    <source>
        <dbReference type="Pfam" id="PF24827"/>
    </source>
</evidence>